<feature type="region of interest" description="Disordered" evidence="1">
    <location>
        <begin position="129"/>
        <end position="160"/>
    </location>
</feature>
<comment type="caution">
    <text evidence="2">The sequence shown here is derived from an EMBL/GenBank/DDBJ whole genome shotgun (WGS) entry which is preliminary data.</text>
</comment>
<evidence type="ECO:0000313" key="2">
    <source>
        <dbReference type="EMBL" id="TDF99202.1"/>
    </source>
</evidence>
<feature type="compositionally biased region" description="Basic and acidic residues" evidence="1">
    <location>
        <begin position="52"/>
        <end position="64"/>
    </location>
</feature>
<keyword evidence="3" id="KW-1185">Reference proteome</keyword>
<evidence type="ECO:0000256" key="1">
    <source>
        <dbReference type="SAM" id="MobiDB-lite"/>
    </source>
</evidence>
<dbReference type="RefSeq" id="WP_133225740.1">
    <property type="nucleotide sequence ID" value="NZ_SMRT01000002.1"/>
</dbReference>
<accession>A0A4R5KUL0</accession>
<gene>
    <name evidence="2" type="ORF">E1757_04885</name>
</gene>
<dbReference type="EMBL" id="SMRT01000002">
    <property type="protein sequence ID" value="TDF99202.1"/>
    <property type="molecule type" value="Genomic_DNA"/>
</dbReference>
<protein>
    <recommendedName>
        <fullName evidence="4">Tyrosine protein kinase</fullName>
    </recommendedName>
</protein>
<name>A0A4R5KUL0_9BACL</name>
<evidence type="ECO:0008006" key="4">
    <source>
        <dbReference type="Google" id="ProtNLM"/>
    </source>
</evidence>
<dbReference type="Proteomes" id="UP000295636">
    <property type="component" value="Unassembled WGS sequence"/>
</dbReference>
<sequence>MDNKFKKQTRPASVHSIKAGSSDNAAKTRRKHTPQTKAVKPNKYSAYKPSRRYAEDRQEMRPRTSADGPGDGPATGQINALPSLFESMDGIISMMTKANQMFKLVQQMSPFFKLFGLFGGGKAATASIADSSKSGMARISKSRRPSAGSPRATAAVKSKR</sequence>
<reference evidence="2 3" key="1">
    <citation type="submission" date="2019-03" db="EMBL/GenBank/DDBJ databases">
        <title>This is whole genome sequence of Paenibacillus sp MS74 strain.</title>
        <authorList>
            <person name="Trinh H.N."/>
        </authorList>
    </citation>
    <scope>NUCLEOTIDE SEQUENCE [LARGE SCALE GENOMIC DNA]</scope>
    <source>
        <strain evidence="2 3">MS74</strain>
    </source>
</reference>
<organism evidence="2 3">
    <name type="scientific">Paenibacillus piri</name>
    <dbReference type="NCBI Taxonomy" id="2547395"/>
    <lineage>
        <taxon>Bacteria</taxon>
        <taxon>Bacillati</taxon>
        <taxon>Bacillota</taxon>
        <taxon>Bacilli</taxon>
        <taxon>Bacillales</taxon>
        <taxon>Paenibacillaceae</taxon>
        <taxon>Paenibacillus</taxon>
    </lineage>
</organism>
<feature type="region of interest" description="Disordered" evidence="1">
    <location>
        <begin position="1"/>
        <end position="79"/>
    </location>
</feature>
<evidence type="ECO:0000313" key="3">
    <source>
        <dbReference type="Proteomes" id="UP000295636"/>
    </source>
</evidence>
<proteinExistence type="predicted"/>
<dbReference type="AlphaFoldDB" id="A0A4R5KUL0"/>